<dbReference type="HOGENOM" id="CLU_2401312_0_0_1"/>
<protein>
    <submittedName>
        <fullName evidence="2">Uncharacterized protein</fullName>
    </submittedName>
</protein>
<dbReference type="AlphaFoldDB" id="A0A0B1P361"/>
<gene>
    <name evidence="2" type="ORF">EV44_g3522</name>
</gene>
<feature type="region of interest" description="Disordered" evidence="1">
    <location>
        <begin position="59"/>
        <end position="93"/>
    </location>
</feature>
<keyword evidence="3" id="KW-1185">Reference proteome</keyword>
<dbReference type="Proteomes" id="UP000030854">
    <property type="component" value="Unassembled WGS sequence"/>
</dbReference>
<reference evidence="2 3" key="1">
    <citation type="journal article" date="2014" name="BMC Genomics">
        <title>Adaptive genomic structural variation in the grape powdery mildew pathogen, Erysiphe necator.</title>
        <authorList>
            <person name="Jones L."/>
            <person name="Riaz S."/>
            <person name="Morales-Cruz A."/>
            <person name="Amrine K.C."/>
            <person name="McGuire B."/>
            <person name="Gubler W.D."/>
            <person name="Walker M.A."/>
            <person name="Cantu D."/>
        </authorList>
    </citation>
    <scope>NUCLEOTIDE SEQUENCE [LARGE SCALE GENOMIC DNA]</scope>
    <source>
        <strain evidence="3">c</strain>
    </source>
</reference>
<dbReference type="EMBL" id="JNVN01001608">
    <property type="protein sequence ID" value="KHJ33137.1"/>
    <property type="molecule type" value="Genomic_DNA"/>
</dbReference>
<accession>A0A0B1P361</accession>
<evidence type="ECO:0000313" key="2">
    <source>
        <dbReference type="EMBL" id="KHJ33137.1"/>
    </source>
</evidence>
<name>A0A0B1P361_UNCNE</name>
<proteinExistence type="predicted"/>
<evidence type="ECO:0000256" key="1">
    <source>
        <dbReference type="SAM" id="MobiDB-lite"/>
    </source>
</evidence>
<evidence type="ECO:0000313" key="3">
    <source>
        <dbReference type="Proteomes" id="UP000030854"/>
    </source>
</evidence>
<organism evidence="2 3">
    <name type="scientific">Uncinula necator</name>
    <name type="common">Grape powdery mildew</name>
    <dbReference type="NCBI Taxonomy" id="52586"/>
    <lineage>
        <taxon>Eukaryota</taxon>
        <taxon>Fungi</taxon>
        <taxon>Dikarya</taxon>
        <taxon>Ascomycota</taxon>
        <taxon>Pezizomycotina</taxon>
        <taxon>Leotiomycetes</taxon>
        <taxon>Erysiphales</taxon>
        <taxon>Erysiphaceae</taxon>
        <taxon>Erysiphe</taxon>
    </lineage>
</organism>
<sequence length="93" mass="10286">MFQNIVAALADALKETVLSQHLQRIFREFITDLNAVARQHFECHVRGTSRPHIFHSVTSTINPSATTPQSKNKTSTKIGIATANNTTTKAQPQ</sequence>
<comment type="caution">
    <text evidence="2">The sequence shown here is derived from an EMBL/GenBank/DDBJ whole genome shotgun (WGS) entry which is preliminary data.</text>
</comment>